<gene>
    <name evidence="7" type="ORF">M0R45_034960</name>
</gene>
<dbReference type="AlphaFoldDB" id="A0AAW1VRP8"/>
<dbReference type="Proteomes" id="UP001457282">
    <property type="component" value="Unassembled WGS sequence"/>
</dbReference>
<dbReference type="PANTHER" id="PTHR33985">
    <property type="entry name" value="OS02G0491300 PROTEIN-RELATED"/>
    <property type="match status" value="1"/>
</dbReference>
<evidence type="ECO:0000256" key="5">
    <source>
        <dbReference type="ARBA" id="ARBA00023212"/>
    </source>
</evidence>
<reference evidence="7 8" key="1">
    <citation type="journal article" date="2023" name="G3 (Bethesda)">
        <title>A chromosome-length genome assembly and annotation of blackberry (Rubus argutus, cv. 'Hillquist').</title>
        <authorList>
            <person name="Bruna T."/>
            <person name="Aryal R."/>
            <person name="Dudchenko O."/>
            <person name="Sargent D.J."/>
            <person name="Mead D."/>
            <person name="Buti M."/>
            <person name="Cavallini A."/>
            <person name="Hytonen T."/>
            <person name="Andres J."/>
            <person name="Pham M."/>
            <person name="Weisz D."/>
            <person name="Mascagni F."/>
            <person name="Usai G."/>
            <person name="Natali L."/>
            <person name="Bassil N."/>
            <person name="Fernandez G.E."/>
            <person name="Lomsadze A."/>
            <person name="Armour M."/>
            <person name="Olukolu B."/>
            <person name="Poorten T."/>
            <person name="Britton C."/>
            <person name="Davik J."/>
            <person name="Ashrafi H."/>
            <person name="Aiden E.L."/>
            <person name="Borodovsky M."/>
            <person name="Worthington M."/>
        </authorList>
    </citation>
    <scope>NUCLEOTIDE SEQUENCE [LARGE SCALE GENOMIC DNA]</scope>
    <source>
        <strain evidence="7">PI 553951</strain>
    </source>
</reference>
<dbReference type="GO" id="GO:0005874">
    <property type="term" value="C:microtubule"/>
    <property type="evidence" value="ECO:0007669"/>
    <property type="project" value="UniProtKB-KW"/>
</dbReference>
<evidence type="ECO:0000256" key="4">
    <source>
        <dbReference type="ARBA" id="ARBA00022701"/>
    </source>
</evidence>
<dbReference type="InterPro" id="IPR040457">
    <property type="entry name" value="GCP_C"/>
</dbReference>
<dbReference type="Pfam" id="PF04130">
    <property type="entry name" value="GCP_C_terminal"/>
    <property type="match status" value="1"/>
</dbReference>
<dbReference type="Gene3D" id="1.20.120.1900">
    <property type="entry name" value="Gamma-tubulin complex, C-terminal domain"/>
    <property type="match status" value="1"/>
</dbReference>
<keyword evidence="4" id="KW-0493">Microtubule</keyword>
<sequence>MGRIYGYRTFEIQYTIKGKCPIDVRRWAVASDFEVVSQFLTQSLRPSPSSIHQTLLQFHFAPLALPLETIKWLPVGTNIPTLLSGHSLVVTTQPSDSAISLNNDKITTGLLIYDDMFLIILGAENFFDSNYQGRGCPANNYKHHWLVEQKLLHFVDAFHQYVMDRVYHNAWRELCEGMAAARSLDEVIEVHELYLLSMWPLEGNFTWNLILKFPFTQGWFEIGIPSVGTTISSPVALMTSSVNETFRFLPSRAVRTVRSSTQVSCRR</sequence>
<dbReference type="EMBL" id="JBEDUW010000007">
    <property type="protein sequence ID" value="KAK9911034.1"/>
    <property type="molecule type" value="Genomic_DNA"/>
</dbReference>
<keyword evidence="5" id="KW-0206">Cytoskeleton</keyword>
<keyword evidence="8" id="KW-1185">Reference proteome</keyword>
<evidence type="ECO:0000256" key="2">
    <source>
        <dbReference type="ARBA" id="ARBA00010337"/>
    </source>
</evidence>
<comment type="caution">
    <text evidence="7">The sequence shown here is derived from an EMBL/GenBank/DDBJ whole genome shotgun (WGS) entry which is preliminary data.</text>
</comment>
<comment type="subcellular location">
    <subcellularLocation>
        <location evidence="1">Cytoplasm</location>
        <location evidence="1">Cytoskeleton</location>
    </subcellularLocation>
</comment>
<dbReference type="GO" id="GO:0043015">
    <property type="term" value="F:gamma-tubulin binding"/>
    <property type="evidence" value="ECO:0007669"/>
    <property type="project" value="InterPro"/>
</dbReference>
<evidence type="ECO:0000259" key="6">
    <source>
        <dbReference type="Pfam" id="PF04130"/>
    </source>
</evidence>
<keyword evidence="3" id="KW-0963">Cytoplasm</keyword>
<evidence type="ECO:0000313" key="8">
    <source>
        <dbReference type="Proteomes" id="UP001457282"/>
    </source>
</evidence>
<protein>
    <recommendedName>
        <fullName evidence="6">Gamma tubulin complex component C-terminal domain-containing protein</fullName>
    </recommendedName>
</protein>
<evidence type="ECO:0000256" key="3">
    <source>
        <dbReference type="ARBA" id="ARBA00022490"/>
    </source>
</evidence>
<evidence type="ECO:0000256" key="1">
    <source>
        <dbReference type="ARBA" id="ARBA00004245"/>
    </source>
</evidence>
<dbReference type="PANTHER" id="PTHR33985:SF17">
    <property type="entry name" value="FASCICLIN-LIKE ARABINOGALACTAN PROTEIN 20"/>
    <property type="match status" value="1"/>
</dbReference>
<dbReference type="InterPro" id="IPR042241">
    <property type="entry name" value="GCP_C_sf"/>
</dbReference>
<accession>A0AAW1VRP8</accession>
<feature type="domain" description="Gamma tubulin complex component C-terminal" evidence="6">
    <location>
        <begin position="138"/>
        <end position="198"/>
    </location>
</feature>
<name>A0AAW1VRP8_RUBAR</name>
<evidence type="ECO:0000313" key="7">
    <source>
        <dbReference type="EMBL" id="KAK9911034.1"/>
    </source>
</evidence>
<comment type="similarity">
    <text evidence="2">Belongs to the TUBGCP family.</text>
</comment>
<organism evidence="7 8">
    <name type="scientific">Rubus argutus</name>
    <name type="common">Southern blackberry</name>
    <dbReference type="NCBI Taxonomy" id="59490"/>
    <lineage>
        <taxon>Eukaryota</taxon>
        <taxon>Viridiplantae</taxon>
        <taxon>Streptophyta</taxon>
        <taxon>Embryophyta</taxon>
        <taxon>Tracheophyta</taxon>
        <taxon>Spermatophyta</taxon>
        <taxon>Magnoliopsida</taxon>
        <taxon>eudicotyledons</taxon>
        <taxon>Gunneridae</taxon>
        <taxon>Pentapetalae</taxon>
        <taxon>rosids</taxon>
        <taxon>fabids</taxon>
        <taxon>Rosales</taxon>
        <taxon>Rosaceae</taxon>
        <taxon>Rosoideae</taxon>
        <taxon>Rosoideae incertae sedis</taxon>
        <taxon>Rubus</taxon>
    </lineage>
</organism>
<dbReference type="InterPro" id="IPR052806">
    <property type="entry name" value="Fasciclin-like_AGP"/>
</dbReference>
<proteinExistence type="inferred from homology"/>